<keyword evidence="4" id="KW-0143">Chaperone</keyword>
<keyword evidence="2" id="KW-0235">DNA replication</keyword>
<feature type="compositionally biased region" description="Low complexity" evidence="7">
    <location>
        <begin position="1"/>
        <end position="20"/>
    </location>
</feature>
<evidence type="ECO:0000259" key="8">
    <source>
        <dbReference type="Pfam" id="PF11600"/>
    </source>
</evidence>
<dbReference type="VEuPathDB" id="FungiDB:CLCR_09849"/>
<evidence type="ECO:0000256" key="1">
    <source>
        <dbReference type="ARBA" id="ARBA00004123"/>
    </source>
</evidence>
<evidence type="ECO:0000313" key="12">
    <source>
        <dbReference type="Proteomes" id="UP000094526"/>
    </source>
</evidence>
<feature type="compositionally biased region" description="Polar residues" evidence="7">
    <location>
        <begin position="38"/>
        <end position="79"/>
    </location>
</feature>
<accession>A0A1C1CW47</accession>
<name>A0A1C1CW47_9EURO</name>
<dbReference type="EMBL" id="LGRB01000008">
    <property type="protein sequence ID" value="OCT52665.1"/>
    <property type="molecule type" value="Genomic_DNA"/>
</dbReference>
<comment type="caution">
    <text evidence="11">The sequence shown here is derived from an EMBL/GenBank/DDBJ whole genome shotgun (WGS) entry which is preliminary data.</text>
</comment>
<dbReference type="InterPro" id="IPR021644">
    <property type="entry name" value="CAF-1_p150_acidic"/>
</dbReference>
<dbReference type="Pfam" id="PF11600">
    <property type="entry name" value="CAF1A_acidic"/>
    <property type="match status" value="1"/>
</dbReference>
<dbReference type="AlphaFoldDB" id="A0A1C1CW47"/>
<evidence type="ECO:0000256" key="3">
    <source>
        <dbReference type="ARBA" id="ARBA00022763"/>
    </source>
</evidence>
<dbReference type="GO" id="GO:0006334">
    <property type="term" value="P:nucleosome assembly"/>
    <property type="evidence" value="ECO:0007669"/>
    <property type="project" value="TreeGrafter"/>
</dbReference>
<protein>
    <submittedName>
        <fullName evidence="11">Putative chromatin assembly factor 1 subunit A</fullName>
    </submittedName>
</protein>
<dbReference type="InterPro" id="IPR048800">
    <property type="entry name" value="Cac1-like_C"/>
</dbReference>
<dbReference type="STRING" id="86049.A0A1C1CW47"/>
<dbReference type="VEuPathDB" id="FungiDB:G647_04051"/>
<feature type="region of interest" description="Disordered" evidence="7">
    <location>
        <begin position="475"/>
        <end position="494"/>
    </location>
</feature>
<evidence type="ECO:0000256" key="4">
    <source>
        <dbReference type="ARBA" id="ARBA00023186"/>
    </source>
</evidence>
<evidence type="ECO:0000256" key="2">
    <source>
        <dbReference type="ARBA" id="ARBA00022705"/>
    </source>
</evidence>
<dbReference type="GO" id="GO:0033186">
    <property type="term" value="C:CAF-1 complex"/>
    <property type="evidence" value="ECO:0007669"/>
    <property type="project" value="TreeGrafter"/>
</dbReference>
<organism evidence="11 12">
    <name type="scientific">Cladophialophora carrionii</name>
    <dbReference type="NCBI Taxonomy" id="86049"/>
    <lineage>
        <taxon>Eukaryota</taxon>
        <taxon>Fungi</taxon>
        <taxon>Dikarya</taxon>
        <taxon>Ascomycota</taxon>
        <taxon>Pezizomycotina</taxon>
        <taxon>Eurotiomycetes</taxon>
        <taxon>Chaetothyriomycetidae</taxon>
        <taxon>Chaetothyriales</taxon>
        <taxon>Herpotrichiellaceae</taxon>
        <taxon>Cladophialophora</taxon>
    </lineage>
</organism>
<keyword evidence="12" id="KW-1185">Reference proteome</keyword>
<dbReference type="PANTHER" id="PTHR15272:SF0">
    <property type="entry name" value="CHROMATIN ASSEMBLY FACTOR 1 SUBUNIT A"/>
    <property type="match status" value="1"/>
</dbReference>
<comment type="subcellular location">
    <subcellularLocation>
        <location evidence="1">Nucleus</location>
    </subcellularLocation>
</comment>
<dbReference type="PANTHER" id="PTHR15272">
    <property type="entry name" value="CHROMATIN ASSEMBLY FACTOR 1 SUBUNIT A CAF-1 SUBUNIT A"/>
    <property type="match status" value="1"/>
</dbReference>
<feature type="domain" description="Chromatin assembly factor 1 subunit A dimerization" evidence="9">
    <location>
        <begin position="332"/>
        <end position="408"/>
    </location>
</feature>
<sequence>MAASVALAPQAASSLPSAQSTPSKKRSHDGELIDHASCASTAQLESSPLTPFQSSTSPRDSSDQPSPLTELGTTPTTSPVKVPDMAPAPGKKPKQSFTEKQAEKAIKQAEKEEKERLKAEAKAKKDEEKAKKDEERKRKEEEKEALRKVKEEKKREKDAEKQAREAERQRKEAESLRKERAQMRLGAFFGKPTATSLPAAVSDCEDISRATTPSRRSSIASIDLDPPLVDTKLSPTKHLKSDARPFIMPFFIKEHMQLAPFNRFLSNRSPLPDELPLHQHGVPEKIDVRFHKRRRTRHVRPVKKILSEMNGSENAPLDLTNPASSLGNIPYKYLFYREDIRPAYQGTYTRPVSPRTARKLALKPSYRGLPDTNYDYDSEAEWQEPEEGDEEILDDDEKSEDGDGDEEMEDFLDDEGDVAKRQMVVGSMEPKCSGLCWEDGTDHRESGFDLSHYRIDVLHDSTRLPIDPYSTVHWSDAGKKSPVKREEKSQQCAAMQPPRLPLMAVDPNSGNTVSLSPFQNHVSNAAQSENNILALKAKANASGKSVKLVPPELMPAFRAAVAGSTLTKVGLLEVLKTQFPKCTKDAIKHTVEGIAERRSAPVGEKRWVLLDN</sequence>
<feature type="compositionally biased region" description="Acidic residues" evidence="7">
    <location>
        <begin position="374"/>
        <end position="410"/>
    </location>
</feature>
<feature type="region of interest" description="Disordered" evidence="7">
    <location>
        <begin position="1"/>
        <end position="179"/>
    </location>
</feature>
<dbReference type="eggNOG" id="KOG4364">
    <property type="taxonomic scope" value="Eukaryota"/>
</dbReference>
<evidence type="ECO:0000256" key="6">
    <source>
        <dbReference type="ARBA" id="ARBA00023242"/>
    </source>
</evidence>
<proteinExistence type="predicted"/>
<dbReference type="Proteomes" id="UP000094526">
    <property type="component" value="Unassembled WGS sequence"/>
</dbReference>
<feature type="compositionally biased region" description="Basic and acidic residues" evidence="7">
    <location>
        <begin position="100"/>
        <end position="179"/>
    </location>
</feature>
<reference evidence="12" key="1">
    <citation type="submission" date="2015-07" db="EMBL/GenBank/DDBJ databases">
        <authorList>
            <person name="Teixeira M.M."/>
            <person name="Souza R.C."/>
            <person name="Almeida L.G."/>
            <person name="Vicente V.A."/>
            <person name="de Hoog S."/>
            <person name="Bocca A.L."/>
            <person name="de Almeida S.R."/>
            <person name="Vasconcelos A.T."/>
            <person name="Felipe M.S."/>
        </authorList>
    </citation>
    <scope>NUCLEOTIDE SEQUENCE [LARGE SCALE GENOMIC DNA]</scope>
    <source>
        <strain evidence="12">KSF</strain>
    </source>
</reference>
<keyword evidence="5" id="KW-0234">DNA repair</keyword>
<gene>
    <name evidence="11" type="ORF">CLCR_09849</name>
</gene>
<evidence type="ECO:0000259" key="9">
    <source>
        <dbReference type="Pfam" id="PF12253"/>
    </source>
</evidence>
<dbReference type="InterPro" id="IPR022043">
    <property type="entry name" value="CAF1A_DD"/>
</dbReference>
<dbReference type="GO" id="GO:0005634">
    <property type="term" value="C:nucleus"/>
    <property type="evidence" value="ECO:0007669"/>
    <property type="project" value="UniProtKB-SubCell"/>
</dbReference>
<dbReference type="OrthoDB" id="79480at2759"/>
<evidence type="ECO:0000259" key="10">
    <source>
        <dbReference type="Pfam" id="PF21796"/>
    </source>
</evidence>
<feature type="domain" description="Chromatin assembly factor 1 subunit Cac1-like C-terminal" evidence="10">
    <location>
        <begin position="554"/>
        <end position="609"/>
    </location>
</feature>
<evidence type="ECO:0000256" key="5">
    <source>
        <dbReference type="ARBA" id="ARBA00023204"/>
    </source>
</evidence>
<dbReference type="GO" id="GO:0006281">
    <property type="term" value="P:DNA repair"/>
    <property type="evidence" value="ECO:0007669"/>
    <property type="project" value="UniProtKB-KW"/>
</dbReference>
<dbReference type="Pfam" id="PF21796">
    <property type="entry name" value="Cac1_C"/>
    <property type="match status" value="1"/>
</dbReference>
<dbReference type="Pfam" id="PF12253">
    <property type="entry name" value="CAF1A_dimeriz"/>
    <property type="match status" value="1"/>
</dbReference>
<feature type="region of interest" description="Disordered" evidence="7">
    <location>
        <begin position="368"/>
        <end position="410"/>
    </location>
</feature>
<evidence type="ECO:0000256" key="7">
    <source>
        <dbReference type="SAM" id="MobiDB-lite"/>
    </source>
</evidence>
<feature type="compositionally biased region" description="Basic and acidic residues" evidence="7">
    <location>
        <begin position="476"/>
        <end position="489"/>
    </location>
</feature>
<evidence type="ECO:0000313" key="11">
    <source>
        <dbReference type="EMBL" id="OCT52665.1"/>
    </source>
</evidence>
<feature type="domain" description="Chromatin assembly factor 1 p150 subunit acidic region" evidence="8">
    <location>
        <begin position="92"/>
        <end position="196"/>
    </location>
</feature>
<keyword evidence="3" id="KW-0227">DNA damage</keyword>
<keyword evidence="6" id="KW-0539">Nucleus</keyword>